<dbReference type="EMBL" id="WTYZ01000001">
    <property type="protein sequence ID" value="MXO83584.1"/>
    <property type="molecule type" value="Genomic_DNA"/>
</dbReference>
<dbReference type="AlphaFoldDB" id="A0A844Z7U7"/>
<dbReference type="OrthoDB" id="7857113at2"/>
<dbReference type="Proteomes" id="UP000460290">
    <property type="component" value="Unassembled WGS sequence"/>
</dbReference>
<evidence type="ECO:0000313" key="2">
    <source>
        <dbReference type="Proteomes" id="UP000460290"/>
    </source>
</evidence>
<dbReference type="SUPFAM" id="SSF82649">
    <property type="entry name" value="SufE/NifU"/>
    <property type="match status" value="1"/>
</dbReference>
<name>A0A844Z7U7_9SPHN</name>
<evidence type="ECO:0000313" key="1">
    <source>
        <dbReference type="EMBL" id="MXO83584.1"/>
    </source>
</evidence>
<accession>A0A844Z7U7</accession>
<comment type="caution">
    <text evidence="1">The sequence shown here is derived from an EMBL/GenBank/DDBJ whole genome shotgun (WGS) entry which is preliminary data.</text>
</comment>
<dbReference type="CDD" id="cd06664">
    <property type="entry name" value="IscU_like"/>
    <property type="match status" value="1"/>
</dbReference>
<keyword evidence="2" id="KW-1185">Reference proteome</keyword>
<dbReference type="GO" id="GO:0005506">
    <property type="term" value="F:iron ion binding"/>
    <property type="evidence" value="ECO:0007669"/>
    <property type="project" value="InterPro"/>
</dbReference>
<gene>
    <name evidence="1" type="ORF">GRI35_09445</name>
</gene>
<sequence>MSAGQGAGQSVGRLYTSEILGLAVELANYPINKAQTLHAEVRSRSCGSTLAISIDASQNKSIRSIGLQVSACAIGQASAAIFAESGKGKTKADLMQALNALEAWLANDADVPDWPKLVLLVDAKAYPARHEAILLPWRAAIAALSKAETHG</sequence>
<dbReference type="Gene3D" id="3.90.1010.10">
    <property type="match status" value="1"/>
</dbReference>
<dbReference type="InterPro" id="IPR002871">
    <property type="entry name" value="NIF_FeS_clus_asmbl_NifU_N"/>
</dbReference>
<reference evidence="1 2" key="1">
    <citation type="submission" date="2019-12" db="EMBL/GenBank/DDBJ databases">
        <title>Genomic-based taxomic classification of the family Erythrobacteraceae.</title>
        <authorList>
            <person name="Xu L."/>
        </authorList>
    </citation>
    <scope>NUCLEOTIDE SEQUENCE [LARGE SCALE GENOMIC DNA]</scope>
    <source>
        <strain evidence="1 2">KCTC 42006</strain>
    </source>
</reference>
<proteinExistence type="predicted"/>
<protein>
    <submittedName>
        <fullName evidence="1">Iron-sulfur cluster assembly scaffold protein</fullName>
    </submittedName>
</protein>
<dbReference type="GO" id="GO:0016226">
    <property type="term" value="P:iron-sulfur cluster assembly"/>
    <property type="evidence" value="ECO:0007669"/>
    <property type="project" value="InterPro"/>
</dbReference>
<organism evidence="1 2">
    <name type="scientific">Pontixanthobacter aestiaquae</name>
    <dbReference type="NCBI Taxonomy" id="1509367"/>
    <lineage>
        <taxon>Bacteria</taxon>
        <taxon>Pseudomonadati</taxon>
        <taxon>Pseudomonadota</taxon>
        <taxon>Alphaproteobacteria</taxon>
        <taxon>Sphingomonadales</taxon>
        <taxon>Erythrobacteraceae</taxon>
        <taxon>Pontixanthobacter</taxon>
    </lineage>
</organism>
<dbReference type="GO" id="GO:0051536">
    <property type="term" value="F:iron-sulfur cluster binding"/>
    <property type="evidence" value="ECO:0007669"/>
    <property type="project" value="InterPro"/>
</dbReference>
<dbReference type="RefSeq" id="WP_160613925.1">
    <property type="nucleotide sequence ID" value="NZ_JAUFQM010000001.1"/>
</dbReference>